<evidence type="ECO:0000313" key="3">
    <source>
        <dbReference type="Proteomes" id="UP000199517"/>
    </source>
</evidence>
<name>A0A1I1RQJ8_9BURK</name>
<keyword evidence="1" id="KW-0812">Transmembrane</keyword>
<keyword evidence="1" id="KW-0472">Membrane</keyword>
<dbReference type="STRING" id="32040.SAMN04489710_101308"/>
<evidence type="ECO:0000313" key="2">
    <source>
        <dbReference type="EMBL" id="SFD36545.1"/>
    </source>
</evidence>
<protein>
    <submittedName>
        <fullName evidence="2">Uncharacterized protein</fullName>
    </submittedName>
</protein>
<evidence type="ECO:0000256" key="1">
    <source>
        <dbReference type="SAM" id="Phobius"/>
    </source>
</evidence>
<reference evidence="3" key="1">
    <citation type="submission" date="2016-10" db="EMBL/GenBank/DDBJ databases">
        <authorList>
            <person name="Varghese N."/>
            <person name="Submissions S."/>
        </authorList>
    </citation>
    <scope>NUCLEOTIDE SEQUENCE [LARGE SCALE GENOMIC DNA]</scope>
    <source>
        <strain evidence="3">DSM 7481</strain>
    </source>
</reference>
<dbReference type="Proteomes" id="UP000199517">
    <property type="component" value="Unassembled WGS sequence"/>
</dbReference>
<gene>
    <name evidence="2" type="ORF">SAMN04489710_101308</name>
</gene>
<dbReference type="EMBL" id="FOMQ01000001">
    <property type="protein sequence ID" value="SFD36545.1"/>
    <property type="molecule type" value="Genomic_DNA"/>
</dbReference>
<keyword evidence="1" id="KW-1133">Transmembrane helix</keyword>
<dbReference type="RefSeq" id="WP_092949110.1">
    <property type="nucleotide sequence ID" value="NZ_FOMQ01000001.1"/>
</dbReference>
<keyword evidence="3" id="KW-1185">Reference proteome</keyword>
<dbReference type="AlphaFoldDB" id="A0A1I1RQJ8"/>
<feature type="transmembrane region" description="Helical" evidence="1">
    <location>
        <begin position="104"/>
        <end position="124"/>
    </location>
</feature>
<sequence>MPVGWMTALKLVPWGDVIEATPQIVQAARRLLGASRRSAEAAAQAPEAGPAAPSPEETMAMLLERVQRLEAEQQASAQLIQSLAEQNAQLVRTVDGLRVLGQRLAWGVGALGVGLAGLAAWAVAGA</sequence>
<proteinExistence type="predicted"/>
<organism evidence="2 3">
    <name type="scientific">Paracidovorax konjaci</name>
    <dbReference type="NCBI Taxonomy" id="32040"/>
    <lineage>
        <taxon>Bacteria</taxon>
        <taxon>Pseudomonadati</taxon>
        <taxon>Pseudomonadota</taxon>
        <taxon>Betaproteobacteria</taxon>
        <taxon>Burkholderiales</taxon>
        <taxon>Comamonadaceae</taxon>
        <taxon>Paracidovorax</taxon>
    </lineage>
</organism>
<accession>A0A1I1RQJ8</accession>